<proteinExistence type="inferred from homology"/>
<dbReference type="AlphaFoldDB" id="A0ABD5M7L3"/>
<keyword evidence="1" id="KW-0304">Gas vesicle</keyword>
<gene>
    <name evidence="4" type="ORF">ABNG04_13735</name>
</gene>
<sequence>MEPTKSPGQVVELVDVLLRDGAVLAADVIVTVAEVPLIGIQLRLALAGMTEMRERGLFEEWDETLRERSGNGS</sequence>
<dbReference type="InterPro" id="IPR000638">
    <property type="entry name" value="Gas-vesicle_GvpA-like"/>
</dbReference>
<dbReference type="InterPro" id="IPR018493">
    <property type="entry name" value="GvpA-like_CS"/>
</dbReference>
<protein>
    <submittedName>
        <fullName evidence="4">Gas vesicle protein</fullName>
    </submittedName>
</protein>
<name>A0ABD5M7L3_9EURY</name>
<evidence type="ECO:0000313" key="5">
    <source>
        <dbReference type="Proteomes" id="UP001567572"/>
    </source>
</evidence>
<comment type="similarity">
    <text evidence="3">Belongs to the gas vesicle GvpA family.</text>
</comment>
<dbReference type="GO" id="GO:0031411">
    <property type="term" value="C:gas vesicle"/>
    <property type="evidence" value="ECO:0007669"/>
    <property type="project" value="UniProtKB-SubCell"/>
</dbReference>
<evidence type="ECO:0000256" key="1">
    <source>
        <dbReference type="ARBA" id="ARBA00022987"/>
    </source>
</evidence>
<evidence type="ECO:0000313" key="4">
    <source>
        <dbReference type="EMBL" id="MEZ3164928.1"/>
    </source>
</evidence>
<dbReference type="Pfam" id="PF00741">
    <property type="entry name" value="Gas_vesicle"/>
    <property type="match status" value="1"/>
</dbReference>
<organism evidence="4 5">
    <name type="scientific">Halorubrum miltondacostae</name>
    <dbReference type="NCBI Taxonomy" id="3076378"/>
    <lineage>
        <taxon>Archaea</taxon>
        <taxon>Methanobacteriati</taxon>
        <taxon>Methanobacteriota</taxon>
        <taxon>Stenosarchaea group</taxon>
        <taxon>Halobacteria</taxon>
        <taxon>Halobacteriales</taxon>
        <taxon>Haloferacaceae</taxon>
        <taxon>Halorubrum</taxon>
    </lineage>
</organism>
<dbReference type="PANTHER" id="PTHR35344:SF4">
    <property type="entry name" value="GAS VESICLE PROTEIN A1"/>
    <property type="match status" value="1"/>
</dbReference>
<dbReference type="EMBL" id="JBEDNY010000005">
    <property type="protein sequence ID" value="MEZ3164928.1"/>
    <property type="molecule type" value="Genomic_DNA"/>
</dbReference>
<dbReference type="InterPro" id="IPR050530">
    <property type="entry name" value="GvpA"/>
</dbReference>
<reference evidence="4 5" key="1">
    <citation type="submission" date="2024-06" db="EMBL/GenBank/DDBJ databases">
        <title>Halorubrum miltondacostae sp. nov., a potential PHA producer isolated from an inland solar saltern in Rio Maior, Portugal.</title>
        <authorList>
            <person name="Albuquerque L."/>
            <person name="Viver T."/>
            <person name="Barroso C."/>
            <person name="Claudino R."/>
            <person name="Galvan M."/>
            <person name="Simoes G."/>
            <person name="Lobo Da Cunha A."/>
            <person name="Egas C."/>
        </authorList>
    </citation>
    <scope>NUCLEOTIDE SEQUENCE [LARGE SCALE GENOMIC DNA]</scope>
    <source>
        <strain evidence="4 5">RMP-11</strain>
    </source>
</reference>
<keyword evidence="5" id="KW-1185">Reference proteome</keyword>
<dbReference type="PROSITE" id="PS00234">
    <property type="entry name" value="GAS_VESICLE_A_1"/>
    <property type="match status" value="1"/>
</dbReference>
<accession>A0ABD5M7L3</accession>
<comment type="subcellular location">
    <subcellularLocation>
        <location evidence="2">Gas vesicle</location>
    </subcellularLocation>
</comment>
<evidence type="ECO:0000256" key="2">
    <source>
        <dbReference type="ARBA" id="ARBA00035108"/>
    </source>
</evidence>
<dbReference type="Proteomes" id="UP001567572">
    <property type="component" value="Unassembled WGS sequence"/>
</dbReference>
<dbReference type="RefSeq" id="WP_371162970.1">
    <property type="nucleotide sequence ID" value="NZ_JBEDNX010000007.1"/>
</dbReference>
<dbReference type="PANTHER" id="PTHR35344">
    <property type="entry name" value="GAS VESICLE STRUCTURAL PROTEIN 2-RELATED"/>
    <property type="match status" value="1"/>
</dbReference>
<evidence type="ECO:0000256" key="3">
    <source>
        <dbReference type="ARBA" id="ARBA00035646"/>
    </source>
</evidence>
<comment type="caution">
    <text evidence="4">The sequence shown here is derived from an EMBL/GenBank/DDBJ whole genome shotgun (WGS) entry which is preliminary data.</text>
</comment>